<keyword evidence="1" id="KW-0479">Metal-binding</keyword>
<dbReference type="EMBL" id="CP017686">
    <property type="protein sequence ID" value="AYQ55432.1"/>
    <property type="molecule type" value="Genomic_DNA"/>
</dbReference>
<dbReference type="CDD" id="cd03416">
    <property type="entry name" value="CbiX_SirB_N"/>
    <property type="match status" value="2"/>
</dbReference>
<dbReference type="GO" id="GO:0046872">
    <property type="term" value="F:metal ion binding"/>
    <property type="evidence" value="ECO:0007669"/>
    <property type="project" value="UniProtKB-KW"/>
</dbReference>
<dbReference type="PANTHER" id="PTHR33542:SF3">
    <property type="entry name" value="SIROHYDROCHLORIN FERROCHELATASE, CHLOROPLASTIC"/>
    <property type="match status" value="1"/>
</dbReference>
<dbReference type="AlphaFoldDB" id="A0A3G3IIV7"/>
<dbReference type="PANTHER" id="PTHR33542">
    <property type="entry name" value="SIROHYDROCHLORIN FERROCHELATASE, CHLOROPLASTIC"/>
    <property type="match status" value="1"/>
</dbReference>
<dbReference type="Gene3D" id="3.40.50.1400">
    <property type="match status" value="2"/>
</dbReference>
<dbReference type="Proteomes" id="UP000273278">
    <property type="component" value="Chromosome"/>
</dbReference>
<proteinExistence type="predicted"/>
<dbReference type="RefSeq" id="WP_048097855.1">
    <property type="nucleotide sequence ID" value="NZ_CAYBAZ010000016.1"/>
</dbReference>
<dbReference type="InterPro" id="IPR050963">
    <property type="entry name" value="Sirohydro_Cobaltochel/CbiX"/>
</dbReference>
<dbReference type="GO" id="GO:0016829">
    <property type="term" value="F:lyase activity"/>
    <property type="evidence" value="ECO:0007669"/>
    <property type="project" value="UniProtKB-KW"/>
</dbReference>
<evidence type="ECO:0000313" key="4">
    <source>
        <dbReference type="Proteomes" id="UP000273278"/>
    </source>
</evidence>
<dbReference type="InterPro" id="IPR002762">
    <property type="entry name" value="CbiX-like"/>
</dbReference>
<dbReference type="GeneID" id="41322083"/>
<evidence type="ECO:0000256" key="2">
    <source>
        <dbReference type="ARBA" id="ARBA00023239"/>
    </source>
</evidence>
<evidence type="ECO:0000256" key="1">
    <source>
        <dbReference type="ARBA" id="ARBA00022723"/>
    </source>
</evidence>
<dbReference type="SUPFAM" id="SSF53800">
    <property type="entry name" value="Chelatase"/>
    <property type="match status" value="1"/>
</dbReference>
<sequence length="260" mass="27984">MTKGIMIAGYGTRKGNLEEILERQAARMRARGIANVYIGYFRVSSPSIPEALEQMAADGVDDVLVMPYYIAEGRLTYELIPGKLGISGNVGTVDVKGKNVKVRMAPAFGNNPVLADIVCDRVADAGGDFDDGVMVIGHGSRDSVSSNKDIMEMNADRLRRRGFKNVAYTFNEFCEPTIADAVGSLAAAGVDRIIAVPLFVAMGLHLGEEVPEQIGIPAYSQGGEITAGGRKIEVRYTRPVEDDARLLETMVAGAKNFYGM</sequence>
<evidence type="ECO:0000313" key="3">
    <source>
        <dbReference type="EMBL" id="AYQ55432.1"/>
    </source>
</evidence>
<protein>
    <submittedName>
        <fullName evidence="3">Cobalamin biosynthesis protein CbiX</fullName>
    </submittedName>
</protein>
<keyword evidence="2" id="KW-0456">Lyase</keyword>
<dbReference type="Pfam" id="PF01903">
    <property type="entry name" value="CbiX"/>
    <property type="match status" value="2"/>
</dbReference>
<organism evidence="3 4">
    <name type="scientific">Methanomethylophilus alvi</name>
    <dbReference type="NCBI Taxonomy" id="1291540"/>
    <lineage>
        <taxon>Archaea</taxon>
        <taxon>Methanobacteriati</taxon>
        <taxon>Thermoplasmatota</taxon>
        <taxon>Thermoplasmata</taxon>
        <taxon>Methanomassiliicoccales</taxon>
        <taxon>Methanomethylophilaceae</taxon>
        <taxon>Methanomethylophilus</taxon>
    </lineage>
</organism>
<name>A0A3G3IIV7_9ARCH</name>
<accession>A0A3G3IIV7</accession>
<gene>
    <name evidence="3" type="ORF">BKD89_06430</name>
</gene>
<reference evidence="3 4" key="1">
    <citation type="submission" date="2016-10" db="EMBL/GenBank/DDBJ databases">
        <title>Complete genome of the TMA-utilizing, human hosted archaeon Methanomethylophilus alvus Gen. nov, sp. nov., strain Mx-05, derived from a pure culture.</title>
        <authorList>
            <person name="Brugere J.-F."/>
            <person name="Ben Hania W."/>
            <person name="Chaudhary P.P."/>
            <person name="Gaci N."/>
            <person name="Borrel G."/>
            <person name="Cao Van Tuat L."/>
            <person name="Fardeau M.-L."/>
            <person name="Harris H.M.B."/>
            <person name="O'Toole P.W."/>
            <person name="Ollivier B."/>
        </authorList>
    </citation>
    <scope>NUCLEOTIDE SEQUENCE [LARGE SCALE GENOMIC DNA]</scope>
    <source>
        <strain evidence="3 4">Mx-05</strain>
    </source>
</reference>